<dbReference type="SUPFAM" id="SSF101215">
    <property type="entry name" value="KaiA/RbsU domain"/>
    <property type="match status" value="1"/>
</dbReference>
<proteinExistence type="predicted"/>
<gene>
    <name evidence="2" type="ORF">SAMN05660642_02697</name>
</gene>
<dbReference type="AlphaFoldDB" id="A0A1G9TYA7"/>
<dbReference type="Pfam" id="PF08673">
    <property type="entry name" value="RsbU_N"/>
    <property type="match status" value="1"/>
</dbReference>
<protein>
    <submittedName>
        <fullName evidence="2">Phosphoserine phosphatase RsbU, N-terminal domain</fullName>
    </submittedName>
</protein>
<dbReference type="STRING" id="1137991.SAMN05660642_02697"/>
<dbReference type="EMBL" id="FNHE01000006">
    <property type="protein sequence ID" value="SDM52591.1"/>
    <property type="molecule type" value="Genomic_DNA"/>
</dbReference>
<dbReference type="InterPro" id="IPR017944">
    <property type="entry name" value="KaiA/RbsU_helical_domain_sf"/>
</dbReference>
<evidence type="ECO:0000313" key="3">
    <source>
        <dbReference type="Proteomes" id="UP000198680"/>
    </source>
</evidence>
<name>A0A1G9TYA7_9ACTN</name>
<sequence length="94" mass="10382">MTARETLLRDYRAAFLRYLSRREESALHSGYQLGRGALADGRSPLEVVQVHHDVLAEVLRDSPAAEVPLIARSASDFLVEVLASYDMARRGPGS</sequence>
<dbReference type="RefSeq" id="WP_175479560.1">
    <property type="nucleotide sequence ID" value="NZ_FNHE01000006.1"/>
</dbReference>
<organism evidence="2 3">
    <name type="scientific">Geodermatophilus siccatus</name>
    <dbReference type="NCBI Taxonomy" id="1137991"/>
    <lineage>
        <taxon>Bacteria</taxon>
        <taxon>Bacillati</taxon>
        <taxon>Actinomycetota</taxon>
        <taxon>Actinomycetes</taxon>
        <taxon>Geodermatophilales</taxon>
        <taxon>Geodermatophilaceae</taxon>
        <taxon>Geodermatophilus</taxon>
    </lineage>
</organism>
<accession>A0A1G9TYA7</accession>
<evidence type="ECO:0000259" key="1">
    <source>
        <dbReference type="Pfam" id="PF08673"/>
    </source>
</evidence>
<feature type="domain" description="Phosphoserine phosphatase RsbU N-terminal" evidence="1">
    <location>
        <begin position="10"/>
        <end position="88"/>
    </location>
</feature>
<evidence type="ECO:0000313" key="2">
    <source>
        <dbReference type="EMBL" id="SDM52591.1"/>
    </source>
</evidence>
<dbReference type="Proteomes" id="UP000198680">
    <property type="component" value="Unassembled WGS sequence"/>
</dbReference>
<reference evidence="3" key="1">
    <citation type="submission" date="2016-10" db="EMBL/GenBank/DDBJ databases">
        <authorList>
            <person name="Varghese N."/>
            <person name="Submissions S."/>
        </authorList>
    </citation>
    <scope>NUCLEOTIDE SEQUENCE [LARGE SCALE GENOMIC DNA]</scope>
    <source>
        <strain evidence="3">DSM 45419</strain>
    </source>
</reference>
<dbReference type="InterPro" id="IPR014787">
    <property type="entry name" value="PSer_Pase_RsbU_N"/>
</dbReference>
<dbReference type="Gene3D" id="1.10.1240.30">
    <property type="entry name" value="KaiA/RbsU domain"/>
    <property type="match status" value="1"/>
</dbReference>
<keyword evidence="3" id="KW-1185">Reference proteome</keyword>